<dbReference type="GO" id="GO:0016717">
    <property type="term" value="F:oxidoreductase activity, acting on paired donors, with oxidation of a pair of donors resulting in the reduction of molecular oxygen to two molecules of water"/>
    <property type="evidence" value="ECO:0007669"/>
    <property type="project" value="TreeGrafter"/>
</dbReference>
<dbReference type="InterPro" id="IPR012171">
    <property type="entry name" value="Fatty_acid_desaturase"/>
</dbReference>
<organism evidence="3 4">
    <name type="scientific">Desulfosarcina alkanivorans</name>
    <dbReference type="NCBI Taxonomy" id="571177"/>
    <lineage>
        <taxon>Bacteria</taxon>
        <taxon>Pseudomonadati</taxon>
        <taxon>Thermodesulfobacteriota</taxon>
        <taxon>Desulfobacteria</taxon>
        <taxon>Desulfobacterales</taxon>
        <taxon>Desulfosarcinaceae</taxon>
        <taxon>Desulfosarcina</taxon>
    </lineage>
</organism>
<dbReference type="GO" id="GO:0016020">
    <property type="term" value="C:membrane"/>
    <property type="evidence" value="ECO:0007669"/>
    <property type="project" value="TreeGrafter"/>
</dbReference>
<dbReference type="PANTHER" id="PTHR19353">
    <property type="entry name" value="FATTY ACID DESATURASE 2"/>
    <property type="match status" value="1"/>
</dbReference>
<dbReference type="Pfam" id="PF00487">
    <property type="entry name" value="FA_desaturase"/>
    <property type="match status" value="1"/>
</dbReference>
<evidence type="ECO:0000313" key="3">
    <source>
        <dbReference type="EMBL" id="BBO70812.1"/>
    </source>
</evidence>
<dbReference type="Proteomes" id="UP000427906">
    <property type="component" value="Chromosome"/>
</dbReference>
<feature type="transmembrane region" description="Helical" evidence="1">
    <location>
        <begin position="218"/>
        <end position="237"/>
    </location>
</feature>
<sequence length="346" mass="39476">MHPIPHAPARGPARAKPDWYPATAKYGKPDIRRATWQIIDTMVPYAGLWALMILMIRNGSPYWMTLALAVLAGGLLVRIFILFHDCCHGSFFASRRANTLMGFVTGILVFTAFEDWRRAHGRHHATFGDLDRRGTGDIWTMTVAEYRAASLRKRFAYRFFRNPLVLFGPGPLILFLVLNRFPTAGARRRDRISVLLTDLAILAVLLLAGLTIGLRTYLLIQLPIILVASCAGMWLFYVQHQFEGVYWARHENWDPMRVALEGSSYYRLPKVLQWFTGNIGLHHVHHVRPRIPNYHLQQCCDGIPALKAVQPLTLRGSLKCLKLNLWDEAKQRLVSFRTLKSLPQAV</sequence>
<feature type="domain" description="Fatty acid desaturase" evidence="2">
    <location>
        <begin position="62"/>
        <end position="299"/>
    </location>
</feature>
<dbReference type="GO" id="GO:0006629">
    <property type="term" value="P:lipid metabolic process"/>
    <property type="evidence" value="ECO:0007669"/>
    <property type="project" value="InterPro"/>
</dbReference>
<feature type="transmembrane region" description="Helical" evidence="1">
    <location>
        <begin position="38"/>
        <end position="56"/>
    </location>
</feature>
<dbReference type="KEGG" id="dalk:DSCA_47420"/>
<feature type="transmembrane region" description="Helical" evidence="1">
    <location>
        <begin position="62"/>
        <end position="83"/>
    </location>
</feature>
<dbReference type="OrthoDB" id="9769653at2"/>
<dbReference type="EMBL" id="AP021874">
    <property type="protein sequence ID" value="BBO70812.1"/>
    <property type="molecule type" value="Genomic_DNA"/>
</dbReference>
<feature type="transmembrane region" description="Helical" evidence="1">
    <location>
        <begin position="95"/>
        <end position="113"/>
    </location>
</feature>
<dbReference type="AlphaFoldDB" id="A0A5K7YM33"/>
<keyword evidence="1" id="KW-1133">Transmembrane helix</keyword>
<evidence type="ECO:0000313" key="4">
    <source>
        <dbReference type="Proteomes" id="UP000427906"/>
    </source>
</evidence>
<name>A0A5K7YM33_9BACT</name>
<gene>
    <name evidence="3" type="primary">des</name>
    <name evidence="3" type="ORF">DSCA_47420</name>
</gene>
<proteinExistence type="predicted"/>
<dbReference type="InterPro" id="IPR005804">
    <property type="entry name" value="FA_desaturase_dom"/>
</dbReference>
<feature type="transmembrane region" description="Helical" evidence="1">
    <location>
        <begin position="164"/>
        <end position="181"/>
    </location>
</feature>
<feature type="transmembrane region" description="Helical" evidence="1">
    <location>
        <begin position="193"/>
        <end position="212"/>
    </location>
</feature>
<dbReference type="RefSeq" id="WP_155318733.1">
    <property type="nucleotide sequence ID" value="NZ_AP021874.1"/>
</dbReference>
<dbReference type="CDD" id="cd03507">
    <property type="entry name" value="Delta12-FADS-like"/>
    <property type="match status" value="1"/>
</dbReference>
<keyword evidence="1" id="KW-0812">Transmembrane</keyword>
<keyword evidence="1" id="KW-0472">Membrane</keyword>
<dbReference type="PANTHER" id="PTHR19353:SF73">
    <property type="entry name" value="FATTY ACID DESATURASE"/>
    <property type="match status" value="1"/>
</dbReference>
<reference evidence="3 4" key="1">
    <citation type="submission" date="2019-11" db="EMBL/GenBank/DDBJ databases">
        <title>Comparative genomics of hydrocarbon-degrading Desulfosarcina strains.</title>
        <authorList>
            <person name="Watanabe M."/>
            <person name="Kojima H."/>
            <person name="Fukui M."/>
        </authorList>
    </citation>
    <scope>NUCLEOTIDE SEQUENCE [LARGE SCALE GENOMIC DNA]</scope>
    <source>
        <strain evidence="3 4">PL12</strain>
    </source>
</reference>
<keyword evidence="4" id="KW-1185">Reference proteome</keyword>
<protein>
    <submittedName>
        <fullName evidence="3">Fatty acid desaturase</fullName>
    </submittedName>
</protein>
<evidence type="ECO:0000259" key="2">
    <source>
        <dbReference type="Pfam" id="PF00487"/>
    </source>
</evidence>
<accession>A0A5K7YM33</accession>
<evidence type="ECO:0000256" key="1">
    <source>
        <dbReference type="SAM" id="Phobius"/>
    </source>
</evidence>